<name>A0A160PEK9_9HYPH</name>
<dbReference type="AlphaFoldDB" id="A0A160PEK9"/>
<gene>
    <name evidence="1" type="ORF">MPPM_2391</name>
</gene>
<dbReference type="EMBL" id="AP014809">
    <property type="protein sequence ID" value="BAU90996.1"/>
    <property type="molecule type" value="Genomic_DNA"/>
</dbReference>
<evidence type="ECO:0000313" key="1">
    <source>
        <dbReference type="EMBL" id="BAU90996.1"/>
    </source>
</evidence>
<reference evidence="1 2" key="1">
    <citation type="journal article" date="2016" name="Genome Announc.">
        <title>Complete Genome Sequence of Methylobacterium populi P-1M, Isolated from Pink-Pigmented Household Biofilm.</title>
        <authorList>
            <person name="Morohoshi T."/>
            <person name="Ikeda T."/>
        </authorList>
    </citation>
    <scope>NUCLEOTIDE SEQUENCE [LARGE SCALE GENOMIC DNA]</scope>
    <source>
        <strain evidence="1 2">P-1M</strain>
    </source>
</reference>
<proteinExistence type="predicted"/>
<protein>
    <submittedName>
        <fullName evidence="1">Uncharacterized protein</fullName>
    </submittedName>
</protein>
<organism evidence="1 2">
    <name type="scientific">Methylorubrum populi</name>
    <dbReference type="NCBI Taxonomy" id="223967"/>
    <lineage>
        <taxon>Bacteria</taxon>
        <taxon>Pseudomonadati</taxon>
        <taxon>Pseudomonadota</taxon>
        <taxon>Alphaproteobacteria</taxon>
        <taxon>Hyphomicrobiales</taxon>
        <taxon>Methylobacteriaceae</taxon>
        <taxon>Methylorubrum</taxon>
    </lineage>
</organism>
<dbReference type="Proteomes" id="UP000218288">
    <property type="component" value="Chromosome"/>
</dbReference>
<evidence type="ECO:0000313" key="2">
    <source>
        <dbReference type="Proteomes" id="UP000218288"/>
    </source>
</evidence>
<sequence length="75" mass="7610">MERVIAGYGRAFAGGATIGGRTGAGNADLPSICGRRTKAGPASAAPARFSPFPAIGQAARTFARKRSTSLLRCAD</sequence>
<accession>A0A160PEK9</accession>